<evidence type="ECO:0000313" key="10">
    <source>
        <dbReference type="EMBL" id="WOH16329.1"/>
    </source>
</evidence>
<comment type="subcellular location">
    <subcellularLocation>
        <location evidence="1">Nucleus</location>
    </subcellularLocation>
</comment>
<dbReference type="PROSITE" id="PS51745">
    <property type="entry name" value="PB1"/>
    <property type="match status" value="1"/>
</dbReference>
<dbReference type="SMART" id="SM00666">
    <property type="entry name" value="PB1"/>
    <property type="match status" value="1"/>
</dbReference>
<dbReference type="Pfam" id="PF02042">
    <property type="entry name" value="RWP-RK"/>
    <property type="match status" value="1"/>
</dbReference>
<dbReference type="PROSITE" id="PS51519">
    <property type="entry name" value="RWP_RK"/>
    <property type="match status" value="1"/>
</dbReference>
<keyword evidence="3" id="KW-0238">DNA-binding</keyword>
<evidence type="ECO:0000259" key="8">
    <source>
        <dbReference type="PROSITE" id="PS51519"/>
    </source>
</evidence>
<organism evidence="10 11">
    <name type="scientific">Daucus carota subsp. sativus</name>
    <name type="common">Carrot</name>
    <dbReference type="NCBI Taxonomy" id="79200"/>
    <lineage>
        <taxon>Eukaryota</taxon>
        <taxon>Viridiplantae</taxon>
        <taxon>Streptophyta</taxon>
        <taxon>Embryophyta</taxon>
        <taxon>Tracheophyta</taxon>
        <taxon>Spermatophyta</taxon>
        <taxon>Magnoliopsida</taxon>
        <taxon>eudicotyledons</taxon>
        <taxon>Gunneridae</taxon>
        <taxon>Pentapetalae</taxon>
        <taxon>asterids</taxon>
        <taxon>campanulids</taxon>
        <taxon>Apiales</taxon>
        <taxon>Apiaceae</taxon>
        <taxon>Apioideae</taxon>
        <taxon>Scandiceae</taxon>
        <taxon>Daucinae</taxon>
        <taxon>Daucus</taxon>
        <taxon>Daucus sect. Daucus</taxon>
    </lineage>
</organism>
<evidence type="ECO:0000256" key="5">
    <source>
        <dbReference type="ARBA" id="ARBA00023242"/>
    </source>
</evidence>
<dbReference type="Proteomes" id="UP000077755">
    <property type="component" value="Chromosome 9"/>
</dbReference>
<dbReference type="AlphaFoldDB" id="A0AAF0Y178"/>
<keyword evidence="4" id="KW-0804">Transcription</keyword>
<dbReference type="SUPFAM" id="SSF54171">
    <property type="entry name" value="DNA-binding domain"/>
    <property type="match status" value="1"/>
</dbReference>
<dbReference type="EMBL" id="CP093351">
    <property type="protein sequence ID" value="WOH16329.1"/>
    <property type="molecule type" value="Genomic_DNA"/>
</dbReference>
<name>A0AAF0Y178_DAUCS</name>
<evidence type="ECO:0000259" key="7">
    <source>
        <dbReference type="PROSITE" id="PS51032"/>
    </source>
</evidence>
<dbReference type="Gene3D" id="3.30.730.10">
    <property type="entry name" value="AP2/ERF domain"/>
    <property type="match status" value="1"/>
</dbReference>
<dbReference type="GO" id="GO:0003700">
    <property type="term" value="F:DNA-binding transcription factor activity"/>
    <property type="evidence" value="ECO:0007669"/>
    <property type="project" value="InterPro"/>
</dbReference>
<evidence type="ECO:0000259" key="9">
    <source>
        <dbReference type="PROSITE" id="PS51745"/>
    </source>
</evidence>
<dbReference type="GO" id="GO:0003677">
    <property type="term" value="F:DNA binding"/>
    <property type="evidence" value="ECO:0007669"/>
    <property type="project" value="UniProtKB-KW"/>
</dbReference>
<dbReference type="InterPro" id="IPR016177">
    <property type="entry name" value="DNA-bd_dom_sf"/>
</dbReference>
<dbReference type="PANTHER" id="PTHR32002:SF62">
    <property type="entry name" value="PROTEIN NLP6-LIKE ISOFORM X1"/>
    <property type="match status" value="1"/>
</dbReference>
<feature type="domain" description="RWP-RK" evidence="8">
    <location>
        <begin position="422"/>
        <end position="501"/>
    </location>
</feature>
<protein>
    <recommendedName>
        <fullName evidence="12">PB1 domain-containing protein</fullName>
    </recommendedName>
</protein>
<dbReference type="InterPro" id="IPR000270">
    <property type="entry name" value="PB1_dom"/>
</dbReference>
<keyword evidence="2" id="KW-0805">Transcription regulation</keyword>
<dbReference type="PRINTS" id="PR00367">
    <property type="entry name" value="ETHRSPELEMNT"/>
</dbReference>
<dbReference type="InterPro" id="IPR053793">
    <property type="entry name" value="PB1-like"/>
</dbReference>
<feature type="domain" description="PB1" evidence="9">
    <location>
        <begin position="514"/>
        <end position="596"/>
    </location>
</feature>
<accession>A0AAF0Y178</accession>
<dbReference type="Pfam" id="PF00564">
    <property type="entry name" value="PB1"/>
    <property type="match status" value="1"/>
</dbReference>
<evidence type="ECO:0000313" key="11">
    <source>
        <dbReference type="Proteomes" id="UP000077755"/>
    </source>
</evidence>
<dbReference type="SUPFAM" id="SSF54277">
    <property type="entry name" value="CAD &amp; PB1 domains"/>
    <property type="match status" value="1"/>
</dbReference>
<dbReference type="GO" id="GO:0005634">
    <property type="term" value="C:nucleus"/>
    <property type="evidence" value="ECO:0007669"/>
    <property type="project" value="UniProtKB-SubCell"/>
</dbReference>
<feature type="domain" description="AP2/ERF" evidence="7">
    <location>
        <begin position="23"/>
        <end position="74"/>
    </location>
</feature>
<dbReference type="PROSITE" id="PS51032">
    <property type="entry name" value="AP2_ERF"/>
    <property type="match status" value="1"/>
</dbReference>
<gene>
    <name evidence="10" type="ORF">DCAR_0935880</name>
</gene>
<feature type="region of interest" description="Disordered" evidence="6">
    <location>
        <begin position="476"/>
        <end position="505"/>
    </location>
</feature>
<evidence type="ECO:0008006" key="12">
    <source>
        <dbReference type="Google" id="ProtNLM"/>
    </source>
</evidence>
<dbReference type="Gene3D" id="3.10.20.90">
    <property type="entry name" value="Phosphatidylinositol 3-kinase Catalytic Subunit, Chain A, domain 1"/>
    <property type="match status" value="1"/>
</dbReference>
<keyword evidence="5" id="KW-0539">Nucleus</keyword>
<dbReference type="InterPro" id="IPR001471">
    <property type="entry name" value="AP2/ERF_dom"/>
</dbReference>
<evidence type="ECO:0000256" key="1">
    <source>
        <dbReference type="ARBA" id="ARBA00004123"/>
    </source>
</evidence>
<proteinExistence type="predicted"/>
<dbReference type="SMART" id="SM00380">
    <property type="entry name" value="AP2"/>
    <property type="match status" value="1"/>
</dbReference>
<reference evidence="10" key="1">
    <citation type="journal article" date="2016" name="Nat. Genet.">
        <title>A high-quality carrot genome assembly provides new insights into carotenoid accumulation and asterid genome evolution.</title>
        <authorList>
            <person name="Iorizzo M."/>
            <person name="Ellison S."/>
            <person name="Senalik D."/>
            <person name="Zeng P."/>
            <person name="Satapoomin P."/>
            <person name="Huang J."/>
            <person name="Bowman M."/>
            <person name="Iovene M."/>
            <person name="Sanseverino W."/>
            <person name="Cavagnaro P."/>
            <person name="Yildiz M."/>
            <person name="Macko-Podgorni A."/>
            <person name="Moranska E."/>
            <person name="Grzebelus E."/>
            <person name="Grzebelus D."/>
            <person name="Ashrafi H."/>
            <person name="Zheng Z."/>
            <person name="Cheng S."/>
            <person name="Spooner D."/>
            <person name="Van Deynze A."/>
            <person name="Simon P."/>
        </authorList>
    </citation>
    <scope>NUCLEOTIDE SEQUENCE</scope>
    <source>
        <tissue evidence="10">Leaf</tissue>
    </source>
</reference>
<dbReference type="InterPro" id="IPR036955">
    <property type="entry name" value="AP2/ERF_dom_sf"/>
</dbReference>
<evidence type="ECO:0000256" key="2">
    <source>
        <dbReference type="ARBA" id="ARBA00023015"/>
    </source>
</evidence>
<dbReference type="InterPro" id="IPR045012">
    <property type="entry name" value="NLP"/>
</dbReference>
<evidence type="ECO:0000256" key="4">
    <source>
        <dbReference type="ARBA" id="ARBA00023163"/>
    </source>
</evidence>
<evidence type="ECO:0000256" key="3">
    <source>
        <dbReference type="ARBA" id="ARBA00023125"/>
    </source>
</evidence>
<dbReference type="CDD" id="cd00018">
    <property type="entry name" value="AP2"/>
    <property type="match status" value="1"/>
</dbReference>
<reference evidence="10" key="2">
    <citation type="submission" date="2022-03" db="EMBL/GenBank/DDBJ databases">
        <title>Draft title - Genomic analysis of global carrot germplasm unveils the trajectory of domestication and the origin of high carotenoid orange carrot.</title>
        <authorList>
            <person name="Iorizzo M."/>
            <person name="Ellison S."/>
            <person name="Senalik D."/>
            <person name="Macko-Podgorni A."/>
            <person name="Grzebelus D."/>
            <person name="Bostan H."/>
            <person name="Rolling W."/>
            <person name="Curaba J."/>
            <person name="Simon P."/>
        </authorList>
    </citation>
    <scope>NUCLEOTIDE SEQUENCE</scope>
    <source>
        <tissue evidence="10">Leaf</tissue>
    </source>
</reference>
<dbReference type="PANTHER" id="PTHR32002">
    <property type="entry name" value="PROTEIN NLP8"/>
    <property type="match status" value="1"/>
</dbReference>
<evidence type="ECO:0000256" key="6">
    <source>
        <dbReference type="SAM" id="MobiDB-lite"/>
    </source>
</evidence>
<sequence>MDDSVTSMIRALYEVVYVKSVCRYMGVSKDSFGGWEAKIRGVSIGNFDTEEEAALAFDHAAFRLRGRNAKLNFPNYSAKGELMSPDRPLTSHEKRVERGADAMDFGSGLCVGADTGELLAQSNKFIAPEENEEANMFQAQDGAHAFQQCPNVEFDWDAITPQEGVAVGNQGDAVKELYGQDDWYAIYAETQSSNFQTEKSPPHQETMEIEEDRLMLDHSHQLPIVEDSMHIKGLIVGAEKVDSYIHVSHKTCIAETSKEGKPSENEYSYDIRSSHFGGLRDDVTNLFNVSRSKFKRICRDDGIKRWRSCKKKLDSRRSSKLVRVSDEDPGEQILIFRASRGVLENQWMMSFHKTSFIDFAGDAAQELHVQDGYATNAETQSSNFRTEKSPPHQHTMHKYGLVVGAEKVDSCNHVLHKTCIEETSKEGKPSENEYSYDILSAHFGKLQDDVAKHFNVSRSKFKRICRDNGIKRWRSHKKKLDSRRSSKLGRVSDEDPSRTDSYCPGIPPLQDTDMITVKATYNEVAIKFELLDSSRMVDLEDSVIERLKVERDTFSIKYQDDEGDWVLIACDKDLQNCIKTSRLSEKTTIKMLVDRPIKHYAS</sequence>
<feature type="compositionally biased region" description="Basic residues" evidence="6">
    <location>
        <begin position="476"/>
        <end position="487"/>
    </location>
</feature>
<keyword evidence="11" id="KW-1185">Reference proteome</keyword>
<dbReference type="InterPro" id="IPR003035">
    <property type="entry name" value="RWP-RK_dom"/>
</dbReference>